<evidence type="ECO:0000259" key="2">
    <source>
        <dbReference type="Pfam" id="PF01464"/>
    </source>
</evidence>
<accession>A0A1G6T1T0</accession>
<dbReference type="Pfam" id="PF01464">
    <property type="entry name" value="SLT"/>
    <property type="match status" value="1"/>
</dbReference>
<dbReference type="EMBL" id="FMYH01000006">
    <property type="protein sequence ID" value="SDD22345.1"/>
    <property type="molecule type" value="Genomic_DNA"/>
</dbReference>
<dbReference type="OrthoDB" id="3732649at2"/>
<feature type="compositionally biased region" description="Low complexity" evidence="1">
    <location>
        <begin position="249"/>
        <end position="265"/>
    </location>
</feature>
<dbReference type="InterPro" id="IPR008258">
    <property type="entry name" value="Transglycosylase_SLT_dom_1"/>
</dbReference>
<feature type="compositionally biased region" description="Polar residues" evidence="1">
    <location>
        <begin position="216"/>
        <end position="235"/>
    </location>
</feature>
<keyword evidence="4" id="KW-1185">Reference proteome</keyword>
<evidence type="ECO:0000256" key="1">
    <source>
        <dbReference type="SAM" id="MobiDB-lite"/>
    </source>
</evidence>
<dbReference type="AlphaFoldDB" id="A0A1G6T1T0"/>
<dbReference type="RefSeq" id="WP_093184485.1">
    <property type="nucleotide sequence ID" value="NZ_FMYH01000006.1"/>
</dbReference>
<proteinExistence type="predicted"/>
<evidence type="ECO:0000313" key="3">
    <source>
        <dbReference type="EMBL" id="SDD22345.1"/>
    </source>
</evidence>
<dbReference type="Proteomes" id="UP000199039">
    <property type="component" value="Unassembled WGS sequence"/>
</dbReference>
<reference evidence="3 4" key="1">
    <citation type="submission" date="2016-09" db="EMBL/GenBank/DDBJ databases">
        <authorList>
            <person name="Capua I."/>
            <person name="De Benedictis P."/>
            <person name="Joannis T."/>
            <person name="Lombin L.H."/>
            <person name="Cattoli G."/>
        </authorList>
    </citation>
    <scope>NUCLEOTIDE SEQUENCE [LARGE SCALE GENOMIC DNA]</scope>
    <source>
        <strain evidence="3 4">ISLP-3</strain>
    </source>
</reference>
<dbReference type="InterPro" id="IPR023346">
    <property type="entry name" value="Lysozyme-like_dom_sf"/>
</dbReference>
<feature type="domain" description="Transglycosylase SLT" evidence="2">
    <location>
        <begin position="66"/>
        <end position="182"/>
    </location>
</feature>
<feature type="region of interest" description="Disordered" evidence="1">
    <location>
        <begin position="206"/>
        <end position="265"/>
    </location>
</feature>
<gene>
    <name evidence="3" type="ORF">SAMN05216410_2983</name>
</gene>
<sequence length="445" mass="45965">MGKLIAILGALGMGVLAFPLIALLAAAGTMGSALACIETSAGGPLSASAPVPVQARGWVAAAKTACPDLPEAWIAAVMMQESAFNPEAYADDSNGGTWGLFQMNNSIWTNAYGHPWSADLNDNGTWDVKEGDIAAATGGKYLCSRLEGVRKIRVAHPDWASSAIPVLDALIIAHNAGESRLETYPAIPDVTKKFITTVNFRVTQWSDDAEPGAQPEVTTDPDQGSTPSPTATQEAYSLADDVGWTTPGTEPTAPTDPASSSPATGAPVYGLGCMPTLGTTGQVAVPPGTPNDVEQAVRTAMSYVGVTSGWHQLCARLACRAYGYESAGYVSAKAEWDAMVAVGNARQGDVCPPLGSFVYWNTGRPYGHVSMVVQADPGCDPAKIMVTANGIFDSATGNHGGVYLVSFAQINAGYLHGAGYLGWSDPLCKGAVLAAGTVHPAPSGM</sequence>
<protein>
    <submittedName>
        <fullName evidence="3">Transglycosylase SLT domain-containing protein</fullName>
    </submittedName>
</protein>
<dbReference type="STRING" id="1814289.SAMN05216410_2983"/>
<evidence type="ECO:0000313" key="4">
    <source>
        <dbReference type="Proteomes" id="UP000199039"/>
    </source>
</evidence>
<dbReference type="Gene3D" id="1.10.530.10">
    <property type="match status" value="1"/>
</dbReference>
<dbReference type="SUPFAM" id="SSF53955">
    <property type="entry name" value="Lysozyme-like"/>
    <property type="match status" value="1"/>
</dbReference>
<name>A0A1G6T1T0_9MICO</name>
<organism evidence="3 4">
    <name type="scientific">Sanguibacter gelidistatuariae</name>
    <dbReference type="NCBI Taxonomy" id="1814289"/>
    <lineage>
        <taxon>Bacteria</taxon>
        <taxon>Bacillati</taxon>
        <taxon>Actinomycetota</taxon>
        <taxon>Actinomycetes</taxon>
        <taxon>Micrococcales</taxon>
        <taxon>Sanguibacteraceae</taxon>
        <taxon>Sanguibacter</taxon>
    </lineage>
</organism>